<accession>A0A1A0N252</accession>
<feature type="transmembrane region" description="Helical" evidence="1">
    <location>
        <begin position="218"/>
        <end position="237"/>
    </location>
</feature>
<sequence length="238" mass="24833">MAAPVSRRIPEITTRFWVSKTLITAASVFWPDYLYDHLGRWIATTLLVAALATALVVQLRGDRLRPWAFWSAMLAASAVGTEIANGLHVALGLGYPAIAVVCLIGGAGLVAAGHATMGIASLVAVDSRRSEGWFWAIALVAFGIGTALTHLTPRPILAYPVLQLLLWAVAVAAVVLACRRLGGATTAGFWGVFVLTRPLGAAVAFLLTNASAAGGLGLARHAVSAVLTAVLVGSVRYR</sequence>
<feature type="transmembrane region" description="Helical" evidence="1">
    <location>
        <begin position="132"/>
        <end position="151"/>
    </location>
</feature>
<proteinExistence type="predicted"/>
<dbReference type="AlphaFoldDB" id="A0A1A0N252"/>
<keyword evidence="1" id="KW-0472">Membrane</keyword>
<feature type="transmembrane region" description="Helical" evidence="1">
    <location>
        <begin position="38"/>
        <end position="57"/>
    </location>
</feature>
<feature type="transmembrane region" description="Helical" evidence="1">
    <location>
        <begin position="97"/>
        <end position="125"/>
    </location>
</feature>
<name>A0A1A0N252_MYCMU</name>
<feature type="transmembrane region" description="Helical" evidence="1">
    <location>
        <begin position="157"/>
        <end position="177"/>
    </location>
</feature>
<evidence type="ECO:0000256" key="1">
    <source>
        <dbReference type="SAM" id="Phobius"/>
    </source>
</evidence>
<dbReference type="Proteomes" id="UP000093962">
    <property type="component" value="Unassembled WGS sequence"/>
</dbReference>
<gene>
    <name evidence="2" type="ORF">A5642_11090</name>
</gene>
<feature type="transmembrane region" description="Helical" evidence="1">
    <location>
        <begin position="189"/>
        <end position="212"/>
    </location>
</feature>
<protein>
    <submittedName>
        <fullName evidence="2">Uncharacterized protein</fullName>
    </submittedName>
</protein>
<reference evidence="2" key="1">
    <citation type="submission" date="2016-06" db="EMBL/GenBank/DDBJ databases">
        <authorList>
            <person name="Kjaerup R.B."/>
            <person name="Dalgaard T.S."/>
            <person name="Juul-Madsen H.R."/>
        </authorList>
    </citation>
    <scope>NUCLEOTIDE SEQUENCE [LARGE SCALE GENOMIC DNA]</scope>
    <source>
        <strain evidence="2">1199456.5</strain>
    </source>
</reference>
<feature type="transmembrane region" description="Helical" evidence="1">
    <location>
        <begin position="69"/>
        <end position="91"/>
    </location>
</feature>
<keyword evidence="1" id="KW-1133">Transmembrane helix</keyword>
<comment type="caution">
    <text evidence="2">The sequence shown here is derived from an EMBL/GenBank/DDBJ whole genome shotgun (WGS) entry which is preliminary data.</text>
</comment>
<dbReference type="EMBL" id="LZSF01000037">
    <property type="protein sequence ID" value="OBA91118.1"/>
    <property type="molecule type" value="Genomic_DNA"/>
</dbReference>
<evidence type="ECO:0000313" key="2">
    <source>
        <dbReference type="EMBL" id="OBA91118.1"/>
    </source>
</evidence>
<keyword evidence="1" id="KW-0812">Transmembrane</keyword>
<organism evidence="2">
    <name type="scientific">Mycolicibacterium mucogenicum</name>
    <name type="common">Mycobacterium mucogenicum</name>
    <dbReference type="NCBI Taxonomy" id="56689"/>
    <lineage>
        <taxon>Bacteria</taxon>
        <taxon>Bacillati</taxon>
        <taxon>Actinomycetota</taxon>
        <taxon>Actinomycetes</taxon>
        <taxon>Mycobacteriales</taxon>
        <taxon>Mycobacteriaceae</taxon>
        <taxon>Mycolicibacterium</taxon>
    </lineage>
</organism>